<dbReference type="AlphaFoldDB" id="A0A1M7MKK4"/>
<dbReference type="OrthoDB" id="1823132at2"/>
<reference evidence="2 3" key="1">
    <citation type="submission" date="2016-11" db="EMBL/GenBank/DDBJ databases">
        <authorList>
            <person name="Jaros S."/>
            <person name="Januszkiewicz K."/>
            <person name="Wedrychowicz H."/>
        </authorList>
    </citation>
    <scope>NUCLEOTIDE SEQUENCE [LARGE SCALE GENOMIC DNA]</scope>
    <source>
        <strain evidence="2 3">DSM 15930</strain>
    </source>
</reference>
<dbReference type="Proteomes" id="UP000184038">
    <property type="component" value="Unassembled WGS sequence"/>
</dbReference>
<name>A0A1M7MKK4_9FIRM</name>
<gene>
    <name evidence="2" type="ORF">SAMN02746066_03896</name>
</gene>
<evidence type="ECO:0000313" key="3">
    <source>
        <dbReference type="Proteomes" id="UP000184038"/>
    </source>
</evidence>
<protein>
    <recommendedName>
        <fullName evidence="1">DUF6472 domain-containing protein</fullName>
    </recommendedName>
</protein>
<proteinExistence type="predicted"/>
<dbReference type="EMBL" id="FRCP01000021">
    <property type="protein sequence ID" value="SHM91474.1"/>
    <property type="molecule type" value="Genomic_DNA"/>
</dbReference>
<feature type="domain" description="DUF6472" evidence="1">
    <location>
        <begin position="6"/>
        <end position="62"/>
    </location>
</feature>
<dbReference type="STRING" id="1120996.SAMN02746066_03896"/>
<keyword evidence="3" id="KW-1185">Reference proteome</keyword>
<dbReference type="Pfam" id="PF20076">
    <property type="entry name" value="DUF6472"/>
    <property type="match status" value="1"/>
</dbReference>
<dbReference type="RefSeq" id="WP_073290471.1">
    <property type="nucleotide sequence ID" value="NZ_FRCP01000021.1"/>
</dbReference>
<evidence type="ECO:0000259" key="1">
    <source>
        <dbReference type="Pfam" id="PF20076"/>
    </source>
</evidence>
<dbReference type="InterPro" id="IPR045525">
    <property type="entry name" value="DUF6472"/>
</dbReference>
<organism evidence="2 3">
    <name type="scientific">Anaerosporobacter mobilis DSM 15930</name>
    <dbReference type="NCBI Taxonomy" id="1120996"/>
    <lineage>
        <taxon>Bacteria</taxon>
        <taxon>Bacillati</taxon>
        <taxon>Bacillota</taxon>
        <taxon>Clostridia</taxon>
        <taxon>Lachnospirales</taxon>
        <taxon>Lachnospiraceae</taxon>
        <taxon>Anaerosporobacter</taxon>
    </lineage>
</organism>
<accession>A0A1M7MKK4</accession>
<evidence type="ECO:0000313" key="2">
    <source>
        <dbReference type="EMBL" id="SHM91474.1"/>
    </source>
</evidence>
<sequence>MEAKTKSSCECCSNYVYDEELGYYECEVNLDEDEMVRFLQDKFYDCPYFQLDNEYKIVRKQM</sequence>